<keyword evidence="3" id="KW-1185">Reference proteome</keyword>
<keyword evidence="1" id="KW-0472">Membrane</keyword>
<dbReference type="Proteomes" id="UP000054928">
    <property type="component" value="Unassembled WGS sequence"/>
</dbReference>
<feature type="transmembrane region" description="Helical" evidence="1">
    <location>
        <begin position="80"/>
        <end position="99"/>
    </location>
</feature>
<dbReference type="EMBL" id="CCYD01000288">
    <property type="protein sequence ID" value="CEG37650.1"/>
    <property type="molecule type" value="Genomic_DNA"/>
</dbReference>
<protein>
    <submittedName>
        <fullName evidence="2">Tetraspanin/Peripherin</fullName>
    </submittedName>
</protein>
<evidence type="ECO:0000256" key="1">
    <source>
        <dbReference type="SAM" id="Phobius"/>
    </source>
</evidence>
<feature type="transmembrane region" description="Helical" evidence="1">
    <location>
        <begin position="47"/>
        <end position="68"/>
    </location>
</feature>
<sequence>MCSNSCNECRVGSVLFICNTVDLFCGISLTIYSLYLGLNHFAPQWLYLPILALGIFLLFSTLMSWCGLSTQSCSSCLSYSSYLFILLAFTELLLALIMLTQRTAIDQFLQHHQHELKLSDDQLQQLEKNFKILTNGLFVLFGLEMMRICCSRGLYHARHYRKYHYHQMKTLHHLNNELLTIKTEKDISNKFDESFCHFLRHLVQFHLLIVLNHTVFYHHFSQDHRLHISYEDRETQLHPRISIAVLLLNYEELNKRQQGLEHHLQLTIKFQSFDLSIILFTSHKIFSSRFYKC</sequence>
<keyword evidence="1" id="KW-1133">Transmembrane helix</keyword>
<organism evidence="2 3">
    <name type="scientific">Plasmopara halstedii</name>
    <name type="common">Downy mildew of sunflower</name>
    <dbReference type="NCBI Taxonomy" id="4781"/>
    <lineage>
        <taxon>Eukaryota</taxon>
        <taxon>Sar</taxon>
        <taxon>Stramenopiles</taxon>
        <taxon>Oomycota</taxon>
        <taxon>Peronosporomycetes</taxon>
        <taxon>Peronosporales</taxon>
        <taxon>Peronosporaceae</taxon>
        <taxon>Plasmopara</taxon>
    </lineage>
</organism>
<dbReference type="RefSeq" id="XP_024574019.1">
    <property type="nucleotide sequence ID" value="XM_024722998.1"/>
</dbReference>
<feature type="transmembrane region" description="Helical" evidence="1">
    <location>
        <begin position="12"/>
        <end position="35"/>
    </location>
</feature>
<proteinExistence type="predicted"/>
<dbReference type="OrthoDB" id="155535at2759"/>
<evidence type="ECO:0000313" key="3">
    <source>
        <dbReference type="Proteomes" id="UP000054928"/>
    </source>
</evidence>
<evidence type="ECO:0000313" key="2">
    <source>
        <dbReference type="EMBL" id="CEG37650.1"/>
    </source>
</evidence>
<reference evidence="3" key="1">
    <citation type="submission" date="2014-09" db="EMBL/GenBank/DDBJ databases">
        <authorList>
            <person name="Sharma Rahul"/>
            <person name="Thines Marco"/>
        </authorList>
    </citation>
    <scope>NUCLEOTIDE SEQUENCE [LARGE SCALE GENOMIC DNA]</scope>
</reference>
<accession>A0A0P1AAM0</accession>
<name>A0A0P1AAM0_PLAHL</name>
<dbReference type="GeneID" id="36400483"/>
<dbReference type="AlphaFoldDB" id="A0A0P1AAM0"/>
<keyword evidence="1" id="KW-0812">Transmembrane</keyword>